<organism evidence="2 3">
    <name type="scientific">Citrus x changshan-huyou</name>
    <dbReference type="NCBI Taxonomy" id="2935761"/>
    <lineage>
        <taxon>Eukaryota</taxon>
        <taxon>Viridiplantae</taxon>
        <taxon>Streptophyta</taxon>
        <taxon>Embryophyta</taxon>
        <taxon>Tracheophyta</taxon>
        <taxon>Spermatophyta</taxon>
        <taxon>Magnoliopsida</taxon>
        <taxon>eudicotyledons</taxon>
        <taxon>Gunneridae</taxon>
        <taxon>Pentapetalae</taxon>
        <taxon>rosids</taxon>
        <taxon>malvids</taxon>
        <taxon>Sapindales</taxon>
        <taxon>Rutaceae</taxon>
        <taxon>Aurantioideae</taxon>
        <taxon>Citrus</taxon>
    </lineage>
</organism>
<dbReference type="Proteomes" id="UP001428341">
    <property type="component" value="Unassembled WGS sequence"/>
</dbReference>
<comment type="caution">
    <text evidence="2">The sequence shown here is derived from an EMBL/GenBank/DDBJ whole genome shotgun (WGS) entry which is preliminary data.</text>
</comment>
<dbReference type="AlphaFoldDB" id="A0AAP0MUN5"/>
<feature type="compositionally biased region" description="Polar residues" evidence="1">
    <location>
        <begin position="145"/>
        <end position="159"/>
    </location>
</feature>
<proteinExistence type="predicted"/>
<keyword evidence="3" id="KW-1185">Reference proteome</keyword>
<gene>
    <name evidence="2" type="ORF">WN944_010710</name>
</gene>
<protein>
    <submittedName>
        <fullName evidence="2">Uncharacterized protein</fullName>
    </submittedName>
</protein>
<feature type="compositionally biased region" description="Acidic residues" evidence="1">
    <location>
        <begin position="253"/>
        <end position="270"/>
    </location>
</feature>
<accession>A0AAP0MUN5</accession>
<dbReference type="EMBL" id="JBCGBO010000002">
    <property type="protein sequence ID" value="KAK9222275.1"/>
    <property type="molecule type" value="Genomic_DNA"/>
</dbReference>
<feature type="compositionally biased region" description="Basic and acidic residues" evidence="1">
    <location>
        <begin position="81"/>
        <end position="103"/>
    </location>
</feature>
<sequence length="286" mass="31859">MVEIGTVKIVENNAQVVANEKNNRVVETRGNKFGPWMVVSRKSKPRNYASKNVSHGTVEEQPIVHQSKSRFVALASQDPGDNEHEHVATDTQEKETNHADPKQPRKHYALQPYAPKLKRRHSTRISSKIVDKGKSPTAAKDTRNNKITMHPNSNTQNHVASPNVATTLAMPLENQPSPMIAPHHVPTTLDPLKHTTIVFHNPRNKPIDTHDMDGAKLHYSSLGTKGRSLPYSGDPPDLHGGDTDIKMEANPTYEEDEEDEETTDGEDSFVEDTPMNKEDKIHGSSQ</sequence>
<evidence type="ECO:0000313" key="2">
    <source>
        <dbReference type="EMBL" id="KAK9222275.1"/>
    </source>
</evidence>
<reference evidence="2 3" key="1">
    <citation type="submission" date="2024-05" db="EMBL/GenBank/DDBJ databases">
        <title>Haplotype-resolved chromosome-level genome assembly of Huyou (Citrus changshanensis).</title>
        <authorList>
            <person name="Miao C."/>
            <person name="Chen W."/>
            <person name="Wu Y."/>
            <person name="Wang L."/>
            <person name="Zhao S."/>
            <person name="Grierson D."/>
            <person name="Xu C."/>
            <person name="Chen K."/>
        </authorList>
    </citation>
    <scope>NUCLEOTIDE SEQUENCE [LARGE SCALE GENOMIC DNA]</scope>
    <source>
        <strain evidence="2">01-14</strain>
        <tissue evidence="2">Leaf</tissue>
    </source>
</reference>
<evidence type="ECO:0000313" key="3">
    <source>
        <dbReference type="Proteomes" id="UP001428341"/>
    </source>
</evidence>
<feature type="region of interest" description="Disordered" evidence="1">
    <location>
        <begin position="218"/>
        <end position="286"/>
    </location>
</feature>
<feature type="compositionally biased region" description="Basic and acidic residues" evidence="1">
    <location>
        <begin position="129"/>
        <end position="144"/>
    </location>
</feature>
<evidence type="ECO:0000256" key="1">
    <source>
        <dbReference type="SAM" id="MobiDB-lite"/>
    </source>
</evidence>
<feature type="compositionally biased region" description="Basic and acidic residues" evidence="1">
    <location>
        <begin position="236"/>
        <end position="247"/>
    </location>
</feature>
<name>A0AAP0MUN5_9ROSI</name>
<feature type="compositionally biased region" description="Basic and acidic residues" evidence="1">
    <location>
        <begin position="274"/>
        <end position="286"/>
    </location>
</feature>
<feature type="region of interest" description="Disordered" evidence="1">
    <location>
        <begin position="77"/>
        <end position="159"/>
    </location>
</feature>